<protein>
    <submittedName>
        <fullName evidence="3">Uncharacterized protein</fullName>
    </submittedName>
</protein>
<feature type="region of interest" description="Disordered" evidence="1">
    <location>
        <begin position="193"/>
        <end position="223"/>
    </location>
</feature>
<feature type="compositionally biased region" description="Polar residues" evidence="1">
    <location>
        <begin position="193"/>
        <end position="202"/>
    </location>
</feature>
<dbReference type="EMBL" id="JABDTM020026525">
    <property type="protein sequence ID" value="KAH0811825.1"/>
    <property type="molecule type" value="Genomic_DNA"/>
</dbReference>
<evidence type="ECO:0000256" key="2">
    <source>
        <dbReference type="SAM" id="SignalP"/>
    </source>
</evidence>
<evidence type="ECO:0000256" key="1">
    <source>
        <dbReference type="SAM" id="MobiDB-lite"/>
    </source>
</evidence>
<dbReference type="AlphaFoldDB" id="A0A8J6H4S4"/>
<keyword evidence="4" id="KW-1185">Reference proteome</keyword>
<evidence type="ECO:0000313" key="4">
    <source>
        <dbReference type="Proteomes" id="UP000719412"/>
    </source>
</evidence>
<gene>
    <name evidence="3" type="ORF">GEV33_010966</name>
</gene>
<proteinExistence type="predicted"/>
<feature type="chain" id="PRO_5035279044" evidence="2">
    <location>
        <begin position="25"/>
        <end position="451"/>
    </location>
</feature>
<reference evidence="3" key="2">
    <citation type="submission" date="2021-08" db="EMBL/GenBank/DDBJ databases">
        <authorList>
            <person name="Eriksson T."/>
        </authorList>
    </citation>
    <scope>NUCLEOTIDE SEQUENCE</scope>
    <source>
        <strain evidence="3">Stoneville</strain>
        <tissue evidence="3">Whole head</tissue>
    </source>
</reference>
<accession>A0A8J6H4S4</accession>
<organism evidence="3 4">
    <name type="scientific">Tenebrio molitor</name>
    <name type="common">Yellow mealworm beetle</name>
    <dbReference type="NCBI Taxonomy" id="7067"/>
    <lineage>
        <taxon>Eukaryota</taxon>
        <taxon>Metazoa</taxon>
        <taxon>Ecdysozoa</taxon>
        <taxon>Arthropoda</taxon>
        <taxon>Hexapoda</taxon>
        <taxon>Insecta</taxon>
        <taxon>Pterygota</taxon>
        <taxon>Neoptera</taxon>
        <taxon>Endopterygota</taxon>
        <taxon>Coleoptera</taxon>
        <taxon>Polyphaga</taxon>
        <taxon>Cucujiformia</taxon>
        <taxon>Tenebrionidae</taxon>
        <taxon>Tenebrio</taxon>
    </lineage>
</organism>
<keyword evidence="2" id="KW-0732">Signal</keyword>
<feature type="compositionally biased region" description="Basic and acidic residues" evidence="1">
    <location>
        <begin position="207"/>
        <end position="223"/>
    </location>
</feature>
<name>A0A8J6H4S4_TENMO</name>
<sequence>MAVNKTADASFFLLLSFRSELSGGCETDAPPESRRDQYVGMCAPPSPFYWAKLRNPVYKLFKLTLTCETAHDAAMYSSIKCLSISAGQISPQFGGRLPPIWEYAKLKELNLGDETLAKGSSVPTDSCLSVLDVSRFSFPIPFGVVGLVQQLDLDFRRKNPRRVLFAKHESVSISPESGNLAADEKRRKEIRNSNETFLNFPSANGGHELKSETKEDSKSTERFSKIELEPSLESSESLEEVPSDNPFREIVLSNLFPSTALVDRTITSEECALALSNKRRPICMGGRRLEPYRAWRTPVCLRPTRLLHLRIRHRQITKPSRGTPPLHLRMFEVSTCEPVQVVHPPCPVETHARRQWHSVFRIATAVTSIRRLFLEVAKSFRRNSDPIDSADSMDQSINIADSTIPTDNLRFMLFKKIIYYVMRSKNEVLCAEAGSLAAERSEAEKPAKASE</sequence>
<dbReference type="Proteomes" id="UP000719412">
    <property type="component" value="Unassembled WGS sequence"/>
</dbReference>
<reference evidence="3" key="1">
    <citation type="journal article" date="2020" name="J Insects Food Feed">
        <title>The yellow mealworm (Tenebrio molitor) genome: a resource for the emerging insects as food and feed industry.</title>
        <authorList>
            <person name="Eriksson T."/>
            <person name="Andere A."/>
            <person name="Kelstrup H."/>
            <person name="Emery V."/>
            <person name="Picard C."/>
        </authorList>
    </citation>
    <scope>NUCLEOTIDE SEQUENCE</scope>
    <source>
        <strain evidence="3">Stoneville</strain>
        <tissue evidence="3">Whole head</tissue>
    </source>
</reference>
<feature type="signal peptide" evidence="2">
    <location>
        <begin position="1"/>
        <end position="24"/>
    </location>
</feature>
<comment type="caution">
    <text evidence="3">The sequence shown here is derived from an EMBL/GenBank/DDBJ whole genome shotgun (WGS) entry which is preliminary data.</text>
</comment>
<evidence type="ECO:0000313" key="3">
    <source>
        <dbReference type="EMBL" id="KAH0811825.1"/>
    </source>
</evidence>